<gene>
    <name evidence="1" type="ORF">TNIN_262931</name>
</gene>
<dbReference type="EMBL" id="BMAV01018131">
    <property type="protein sequence ID" value="GFY70248.1"/>
    <property type="molecule type" value="Genomic_DNA"/>
</dbReference>
<proteinExistence type="predicted"/>
<keyword evidence="2" id="KW-1185">Reference proteome</keyword>
<sequence>MCCSTWEEPKGQCRKQTELQLSLRKVEWMQRVKPADVQARLKYAVHFQDFSTEQQDILQNLIMSEEAHFHLIGDVIRQNCRIWPQENDRCFL</sequence>
<dbReference type="AlphaFoldDB" id="A0A8X7CIS4"/>
<protein>
    <submittedName>
        <fullName evidence="1">Uncharacterized protein</fullName>
    </submittedName>
</protein>
<reference evidence="1" key="1">
    <citation type="submission" date="2020-08" db="EMBL/GenBank/DDBJ databases">
        <title>Multicomponent nature underlies the extraordinary mechanical properties of spider dragline silk.</title>
        <authorList>
            <person name="Kono N."/>
            <person name="Nakamura H."/>
            <person name="Mori M."/>
            <person name="Yoshida Y."/>
            <person name="Ohtoshi R."/>
            <person name="Malay A.D."/>
            <person name="Moran D.A.P."/>
            <person name="Tomita M."/>
            <person name="Numata K."/>
            <person name="Arakawa K."/>
        </authorList>
    </citation>
    <scope>NUCLEOTIDE SEQUENCE</scope>
</reference>
<evidence type="ECO:0000313" key="2">
    <source>
        <dbReference type="Proteomes" id="UP000886998"/>
    </source>
</evidence>
<accession>A0A8X7CIS4</accession>
<dbReference type="Proteomes" id="UP000886998">
    <property type="component" value="Unassembled WGS sequence"/>
</dbReference>
<dbReference type="OrthoDB" id="9979538at2759"/>
<name>A0A8X7CIS4_9ARAC</name>
<evidence type="ECO:0000313" key="1">
    <source>
        <dbReference type="EMBL" id="GFY70248.1"/>
    </source>
</evidence>
<comment type="caution">
    <text evidence="1">The sequence shown here is derived from an EMBL/GenBank/DDBJ whole genome shotgun (WGS) entry which is preliminary data.</text>
</comment>
<organism evidence="1 2">
    <name type="scientific">Trichonephila inaurata madagascariensis</name>
    <dbReference type="NCBI Taxonomy" id="2747483"/>
    <lineage>
        <taxon>Eukaryota</taxon>
        <taxon>Metazoa</taxon>
        <taxon>Ecdysozoa</taxon>
        <taxon>Arthropoda</taxon>
        <taxon>Chelicerata</taxon>
        <taxon>Arachnida</taxon>
        <taxon>Araneae</taxon>
        <taxon>Araneomorphae</taxon>
        <taxon>Entelegynae</taxon>
        <taxon>Araneoidea</taxon>
        <taxon>Nephilidae</taxon>
        <taxon>Trichonephila</taxon>
        <taxon>Trichonephila inaurata</taxon>
    </lineage>
</organism>